<gene>
    <name evidence="11" type="ORF">CLUMA_CG001587</name>
</gene>
<dbReference type="Pfam" id="PF02949">
    <property type="entry name" value="7tm_6"/>
    <property type="match status" value="1"/>
</dbReference>
<dbReference type="GO" id="GO:0005549">
    <property type="term" value="F:odorant binding"/>
    <property type="evidence" value="ECO:0007669"/>
    <property type="project" value="InterPro"/>
</dbReference>
<evidence type="ECO:0000313" key="12">
    <source>
        <dbReference type="Proteomes" id="UP000183832"/>
    </source>
</evidence>
<evidence type="ECO:0000256" key="4">
    <source>
        <dbReference type="ARBA" id="ARBA00022692"/>
    </source>
</evidence>
<name>A0A1J1HIA7_9DIPT</name>
<evidence type="ECO:0000313" key="11">
    <source>
        <dbReference type="EMBL" id="CRK87784.1"/>
    </source>
</evidence>
<feature type="transmembrane region" description="Helical" evidence="10">
    <location>
        <begin position="108"/>
        <end position="131"/>
    </location>
</feature>
<keyword evidence="12" id="KW-1185">Reference proteome</keyword>
<accession>A0A1J1HIA7</accession>
<evidence type="ECO:0000256" key="3">
    <source>
        <dbReference type="ARBA" id="ARBA00022606"/>
    </source>
</evidence>
<reference evidence="11 12" key="1">
    <citation type="submission" date="2015-04" db="EMBL/GenBank/DDBJ databases">
        <authorList>
            <person name="Syromyatnikov M.Y."/>
            <person name="Popov V.N."/>
        </authorList>
    </citation>
    <scope>NUCLEOTIDE SEQUENCE [LARGE SCALE GENOMIC DNA]</scope>
</reference>
<dbReference type="GO" id="GO:0004984">
    <property type="term" value="F:olfactory receptor activity"/>
    <property type="evidence" value="ECO:0007669"/>
    <property type="project" value="InterPro"/>
</dbReference>
<dbReference type="PANTHER" id="PTHR21137">
    <property type="entry name" value="ODORANT RECEPTOR"/>
    <property type="match status" value="1"/>
</dbReference>
<protein>
    <submittedName>
        <fullName evidence="11">CLUMA_CG001587, isoform A</fullName>
    </submittedName>
</protein>
<keyword evidence="2" id="KW-1003">Cell membrane</keyword>
<dbReference type="InterPro" id="IPR004117">
    <property type="entry name" value="7tm6_olfct_rcpt"/>
</dbReference>
<comment type="subcellular location">
    <subcellularLocation>
        <location evidence="1">Cell membrane</location>
        <topology evidence="1">Multi-pass membrane protein</topology>
    </subcellularLocation>
</comment>
<organism evidence="11 12">
    <name type="scientific">Clunio marinus</name>
    <dbReference type="NCBI Taxonomy" id="568069"/>
    <lineage>
        <taxon>Eukaryota</taxon>
        <taxon>Metazoa</taxon>
        <taxon>Ecdysozoa</taxon>
        <taxon>Arthropoda</taxon>
        <taxon>Hexapoda</taxon>
        <taxon>Insecta</taxon>
        <taxon>Pterygota</taxon>
        <taxon>Neoptera</taxon>
        <taxon>Endopterygota</taxon>
        <taxon>Diptera</taxon>
        <taxon>Nematocera</taxon>
        <taxon>Chironomoidea</taxon>
        <taxon>Chironomidae</taxon>
        <taxon>Clunio</taxon>
    </lineage>
</organism>
<keyword evidence="9" id="KW-0807">Transducer</keyword>
<evidence type="ECO:0000256" key="2">
    <source>
        <dbReference type="ARBA" id="ARBA00022475"/>
    </source>
</evidence>
<evidence type="ECO:0000256" key="7">
    <source>
        <dbReference type="ARBA" id="ARBA00023136"/>
    </source>
</evidence>
<keyword evidence="7 10" id="KW-0472">Membrane</keyword>
<proteinExistence type="predicted"/>
<evidence type="ECO:0000256" key="1">
    <source>
        <dbReference type="ARBA" id="ARBA00004651"/>
    </source>
</evidence>
<dbReference type="EMBL" id="CVRI01000005">
    <property type="protein sequence ID" value="CRK87784.1"/>
    <property type="molecule type" value="Genomic_DNA"/>
</dbReference>
<dbReference type="OrthoDB" id="7281178at2759"/>
<evidence type="ECO:0000256" key="6">
    <source>
        <dbReference type="ARBA" id="ARBA00022989"/>
    </source>
</evidence>
<dbReference type="GO" id="GO:0007165">
    <property type="term" value="P:signal transduction"/>
    <property type="evidence" value="ECO:0007669"/>
    <property type="project" value="UniProtKB-KW"/>
</dbReference>
<sequence>MKRVMGLFGFHPDRFNKSSFDPNELFPFETAIHPLKEISIFVSMLSFAFLEISSLIYQCCFFNICIHVGSLYAQIENDIQKMENGNFSKTINNSLIEVRELIVDTNKYFRGVMCLSFIIDVAYIGIALTMFGKLDDALTFVFYAPMVIYDLWIFCYGSSLMVEKGDTITDVIYNIPWYNFNKKDKTLTQMMIQRSQIPIKVNIFHWRIDRELFLQKVKNGLENIKSILTKYAFSTLSTGYDCIMKYLN</sequence>
<feature type="transmembrane region" description="Helical" evidence="10">
    <location>
        <begin position="137"/>
        <end position="156"/>
    </location>
</feature>
<keyword evidence="4 10" id="KW-0812">Transmembrane</keyword>
<keyword evidence="8" id="KW-0675">Receptor</keyword>
<keyword evidence="6 10" id="KW-1133">Transmembrane helix</keyword>
<evidence type="ECO:0000256" key="10">
    <source>
        <dbReference type="SAM" id="Phobius"/>
    </source>
</evidence>
<evidence type="ECO:0000256" key="9">
    <source>
        <dbReference type="ARBA" id="ARBA00023224"/>
    </source>
</evidence>
<keyword evidence="5" id="KW-0552">Olfaction</keyword>
<dbReference type="PANTHER" id="PTHR21137:SF35">
    <property type="entry name" value="ODORANT RECEPTOR 19A-RELATED"/>
    <property type="match status" value="1"/>
</dbReference>
<dbReference type="GO" id="GO:0005886">
    <property type="term" value="C:plasma membrane"/>
    <property type="evidence" value="ECO:0007669"/>
    <property type="project" value="UniProtKB-SubCell"/>
</dbReference>
<evidence type="ECO:0000256" key="8">
    <source>
        <dbReference type="ARBA" id="ARBA00023170"/>
    </source>
</evidence>
<dbReference type="AlphaFoldDB" id="A0A1J1HIA7"/>
<keyword evidence="3" id="KW-0716">Sensory transduction</keyword>
<evidence type="ECO:0000256" key="5">
    <source>
        <dbReference type="ARBA" id="ARBA00022725"/>
    </source>
</evidence>
<dbReference type="Proteomes" id="UP000183832">
    <property type="component" value="Unassembled WGS sequence"/>
</dbReference>